<evidence type="ECO:0000313" key="2">
    <source>
        <dbReference type="RefSeq" id="XP_026114930.1"/>
    </source>
</evidence>
<dbReference type="GeneID" id="113093328"/>
<organism evidence="1 2">
    <name type="scientific">Carassius auratus</name>
    <name type="common">Goldfish</name>
    <dbReference type="NCBI Taxonomy" id="7957"/>
    <lineage>
        <taxon>Eukaryota</taxon>
        <taxon>Metazoa</taxon>
        <taxon>Chordata</taxon>
        <taxon>Craniata</taxon>
        <taxon>Vertebrata</taxon>
        <taxon>Euteleostomi</taxon>
        <taxon>Actinopterygii</taxon>
        <taxon>Neopterygii</taxon>
        <taxon>Teleostei</taxon>
        <taxon>Ostariophysi</taxon>
        <taxon>Cypriniformes</taxon>
        <taxon>Cyprinidae</taxon>
        <taxon>Cyprininae</taxon>
        <taxon>Carassius</taxon>
    </lineage>
</organism>
<gene>
    <name evidence="2" type="primary">LOC113093328</name>
</gene>
<keyword evidence="1" id="KW-1185">Reference proteome</keyword>
<protein>
    <submittedName>
        <fullName evidence="2">Uncharacterized protein LOC113093328</fullName>
    </submittedName>
</protein>
<dbReference type="SUPFAM" id="SSF53098">
    <property type="entry name" value="Ribonuclease H-like"/>
    <property type="match status" value="1"/>
</dbReference>
<name>A0A6P6P2C1_CARAU</name>
<dbReference type="AlphaFoldDB" id="A0A6P6P2C1"/>
<evidence type="ECO:0000313" key="1">
    <source>
        <dbReference type="Proteomes" id="UP000515129"/>
    </source>
</evidence>
<dbReference type="GO" id="GO:0003676">
    <property type="term" value="F:nucleic acid binding"/>
    <property type="evidence" value="ECO:0007669"/>
    <property type="project" value="InterPro"/>
</dbReference>
<dbReference type="KEGG" id="caua:113093328"/>
<dbReference type="InterPro" id="IPR012337">
    <property type="entry name" value="RNaseH-like_sf"/>
</dbReference>
<dbReference type="Proteomes" id="UP000515129">
    <property type="component" value="Unplaced"/>
</dbReference>
<dbReference type="RefSeq" id="XP_026114930.1">
    <property type="nucleotide sequence ID" value="XM_026259145.1"/>
</dbReference>
<proteinExistence type="predicted"/>
<sequence length="397" mass="44778">MSREGKRMDSLSVRLKLEGKEVPDRIKLGYISYPIRQYIAPPLRCYNCQRYGHTALVCKSKMRCARCGGEHEFGKCGEGVGLKCCNCGGNHNAAYGGCEVRKKAVEVQQEKTKNKGTYAEAVKAVNNRYRQSGTERLGYGKINEDTGRMDEALQVEMGEMPIHLRRKQLTLAYWVNLKGQKDSHPTKGILETCWEHGKGKVNNFGWIIKDLVQDMKLNEYSVIPALILPTIPLWILPQPKVDLLLLESRQDKNGRQLEAEMTKEYIGSKYEQYAHVFTDASKDPQKERVGVAYIIPRLKVARGERISDHVSVFTGELLAIMVAINKINEMGLSKTLICSDSSSWLEAQKSDTRQDIVLEILQIFIPLWNEMDFAVDGGAEHAATLKAQFLIVLVVVI</sequence>
<dbReference type="OrthoDB" id="8934056at2759"/>
<accession>A0A6P6P2C1</accession>
<dbReference type="InterPro" id="IPR036397">
    <property type="entry name" value="RNaseH_sf"/>
</dbReference>
<reference evidence="2" key="1">
    <citation type="submission" date="2025-08" db="UniProtKB">
        <authorList>
            <consortium name="RefSeq"/>
        </authorList>
    </citation>
    <scope>IDENTIFICATION</scope>
    <source>
        <strain evidence="2">Wakin</strain>
        <tissue evidence="2">Muscle</tissue>
    </source>
</reference>
<dbReference type="Gene3D" id="3.30.420.10">
    <property type="entry name" value="Ribonuclease H-like superfamily/Ribonuclease H"/>
    <property type="match status" value="1"/>
</dbReference>